<evidence type="ECO:0000256" key="10">
    <source>
        <dbReference type="SAM" id="Phobius"/>
    </source>
</evidence>
<evidence type="ECO:0000256" key="3">
    <source>
        <dbReference type="ARBA" id="ARBA00022692"/>
    </source>
</evidence>
<evidence type="ECO:0000256" key="7">
    <source>
        <dbReference type="ARBA" id="ARBA00037847"/>
    </source>
</evidence>
<evidence type="ECO:0000256" key="1">
    <source>
        <dbReference type="ARBA" id="ARBA00004479"/>
    </source>
</evidence>
<keyword evidence="5 10" id="KW-1133">Transmembrane helix</keyword>
<evidence type="ECO:0000256" key="4">
    <source>
        <dbReference type="ARBA" id="ARBA00022729"/>
    </source>
</evidence>
<keyword evidence="9" id="KW-0175">Coiled coil</keyword>
<feature type="chain" id="PRO_5046930554" evidence="11">
    <location>
        <begin position="23"/>
        <end position="219"/>
    </location>
</feature>
<keyword evidence="4 11" id="KW-0732">Signal</keyword>
<organism evidence="13 14">
    <name type="scientific">Anaeramoeba flamelloides</name>
    <dbReference type="NCBI Taxonomy" id="1746091"/>
    <lineage>
        <taxon>Eukaryota</taxon>
        <taxon>Metamonada</taxon>
        <taxon>Anaeramoebidae</taxon>
        <taxon>Anaeramoeba</taxon>
    </lineage>
</organism>
<dbReference type="EMBL" id="JAOAOG010000032">
    <property type="protein sequence ID" value="KAJ6253313.1"/>
    <property type="molecule type" value="Genomic_DNA"/>
</dbReference>
<accession>A0ABQ8Z8V5</accession>
<dbReference type="Pfam" id="PF01105">
    <property type="entry name" value="EMP24_GP25L"/>
    <property type="match status" value="1"/>
</dbReference>
<evidence type="ECO:0000256" key="8">
    <source>
        <dbReference type="RuleBase" id="RU003827"/>
    </source>
</evidence>
<feature type="signal peptide" evidence="11">
    <location>
        <begin position="1"/>
        <end position="22"/>
    </location>
</feature>
<evidence type="ECO:0000256" key="6">
    <source>
        <dbReference type="ARBA" id="ARBA00023136"/>
    </source>
</evidence>
<dbReference type="Proteomes" id="UP001150062">
    <property type="component" value="Unassembled WGS sequence"/>
</dbReference>
<evidence type="ECO:0000256" key="2">
    <source>
        <dbReference type="ARBA" id="ARBA00007104"/>
    </source>
</evidence>
<keyword evidence="14" id="KW-1185">Reference proteome</keyword>
<dbReference type="InterPro" id="IPR009038">
    <property type="entry name" value="GOLD_dom"/>
</dbReference>
<evidence type="ECO:0000256" key="9">
    <source>
        <dbReference type="SAM" id="Coils"/>
    </source>
</evidence>
<proteinExistence type="inferred from homology"/>
<dbReference type="InterPro" id="IPR036598">
    <property type="entry name" value="GOLD_dom_sf"/>
</dbReference>
<keyword evidence="3 8" id="KW-0812">Transmembrane</keyword>
<evidence type="ECO:0000259" key="12">
    <source>
        <dbReference type="PROSITE" id="PS50866"/>
    </source>
</evidence>
<evidence type="ECO:0000313" key="14">
    <source>
        <dbReference type="Proteomes" id="UP001150062"/>
    </source>
</evidence>
<dbReference type="PROSITE" id="PS50866">
    <property type="entry name" value="GOLD"/>
    <property type="match status" value="1"/>
</dbReference>
<comment type="caution">
    <text evidence="13">The sequence shown here is derived from an EMBL/GenBank/DDBJ whole genome shotgun (WGS) entry which is preliminary data.</text>
</comment>
<dbReference type="SMART" id="SM01190">
    <property type="entry name" value="EMP24_GP25L"/>
    <property type="match status" value="1"/>
</dbReference>
<dbReference type="InterPro" id="IPR015720">
    <property type="entry name" value="Emp24-like"/>
</dbReference>
<reference evidence="13" key="1">
    <citation type="submission" date="2022-08" db="EMBL/GenBank/DDBJ databases">
        <title>Novel sulfate-reducing endosymbionts in the free-living metamonad Anaeramoeba.</title>
        <authorList>
            <person name="Jerlstrom-Hultqvist J."/>
            <person name="Cepicka I."/>
            <person name="Gallot-Lavallee L."/>
            <person name="Salas-Leiva D."/>
            <person name="Curtis B.A."/>
            <person name="Zahonova K."/>
            <person name="Pipaliya S."/>
            <person name="Dacks J."/>
            <person name="Roger A.J."/>
        </authorList>
    </citation>
    <scope>NUCLEOTIDE SEQUENCE</scope>
    <source>
        <strain evidence="13">Schooner1</strain>
    </source>
</reference>
<sequence length="219" mass="25367">MNTQRLSFLFLFGLIFTIEVSAISFTIEPHKSVCFYQKVRKKSRIHTDFQVLKGGKLDINFLIRDPRGSEIYNLKQTSTGSHNFMSIKQGDYSFCFDNSFSTVSTKEVNFNFKSHTRGMFGANADKMQNVQEYLEKEKASTQEHIVKLSSTLEKLSENIDEVRELQMYLKAREISHRNTSESTNSRILLWSLIATFFIAAASIAQITYLRNIFTKKRRV</sequence>
<dbReference type="SUPFAM" id="SSF101576">
    <property type="entry name" value="Supernatant protein factor (SPF), C-terminal domain"/>
    <property type="match status" value="1"/>
</dbReference>
<comment type="similarity">
    <text evidence="2 8">Belongs to the EMP24/GP25L family.</text>
</comment>
<feature type="coiled-coil region" evidence="9">
    <location>
        <begin position="138"/>
        <end position="172"/>
    </location>
</feature>
<name>A0ABQ8Z8V5_9EUKA</name>
<keyword evidence="6 10" id="KW-0472">Membrane</keyword>
<protein>
    <submittedName>
        <fullName evidence="13">Opossum</fullName>
    </submittedName>
</protein>
<feature type="transmembrane region" description="Helical" evidence="10">
    <location>
        <begin position="187"/>
        <end position="209"/>
    </location>
</feature>
<comment type="subcellular location">
    <subcellularLocation>
        <location evidence="7">Endomembrane system</location>
        <topology evidence="7">Single-pass membrane protein</topology>
    </subcellularLocation>
    <subcellularLocation>
        <location evidence="1 8">Membrane</location>
        <topology evidence="1 8">Single-pass type I membrane protein</topology>
    </subcellularLocation>
</comment>
<evidence type="ECO:0000313" key="13">
    <source>
        <dbReference type="EMBL" id="KAJ6253313.1"/>
    </source>
</evidence>
<evidence type="ECO:0000256" key="5">
    <source>
        <dbReference type="ARBA" id="ARBA00022989"/>
    </source>
</evidence>
<gene>
    <name evidence="13" type="ORF">M0813_01359</name>
</gene>
<dbReference type="PANTHER" id="PTHR22811">
    <property type="entry name" value="TRANSMEMBRANE EMP24 DOMAIN-CONTAINING PROTEIN"/>
    <property type="match status" value="1"/>
</dbReference>
<feature type="domain" description="GOLD" evidence="12">
    <location>
        <begin position="32"/>
        <end position="114"/>
    </location>
</feature>
<evidence type="ECO:0000256" key="11">
    <source>
        <dbReference type="SAM" id="SignalP"/>
    </source>
</evidence>